<dbReference type="Proteomes" id="UP000199421">
    <property type="component" value="Unassembled WGS sequence"/>
</dbReference>
<dbReference type="GO" id="GO:0016491">
    <property type="term" value="F:oxidoreductase activity"/>
    <property type="evidence" value="ECO:0007669"/>
    <property type="project" value="UniProtKB-KW"/>
</dbReference>
<evidence type="ECO:0000313" key="3">
    <source>
        <dbReference type="EMBL" id="SEM54151.1"/>
    </source>
</evidence>
<comment type="similarity">
    <text evidence="1">Belongs to the short-chain dehydrogenases/reductases (SDR) family.</text>
</comment>
<sequence>MKIVIVGATGTIGKHVTALLSKKHEVIRVGATKGDYQVDITSEESIATLFQTIGPFDALISTTGKAAFKPLHEMQGTDFKIGLLNKLMGQVNLVLIGQRYINPTGSFTLTSGILSEDPILAGTALSTVNGAINSFVKSASIELKNDVRINAVSPGVVEDSPELFDAFPGHIPVKMEIVTAAYYKSVVGALNGQIIRAY</sequence>
<evidence type="ECO:0000256" key="2">
    <source>
        <dbReference type="ARBA" id="ARBA00023002"/>
    </source>
</evidence>
<keyword evidence="2" id="KW-0560">Oxidoreductase</keyword>
<keyword evidence="4" id="KW-1185">Reference proteome</keyword>
<dbReference type="PRINTS" id="PR00081">
    <property type="entry name" value="GDHRDH"/>
</dbReference>
<proteinExistence type="inferred from homology"/>
<dbReference type="STRING" id="407022.SAMN05661044_05449"/>
<dbReference type="RefSeq" id="WP_093332698.1">
    <property type="nucleotide sequence ID" value="NZ_FOAF01000015.1"/>
</dbReference>
<gene>
    <name evidence="3" type="ORF">SAMN05661044_05449</name>
</gene>
<dbReference type="AlphaFoldDB" id="A0A1H7Z7F0"/>
<dbReference type="EMBL" id="FOAF01000015">
    <property type="protein sequence ID" value="SEM54151.1"/>
    <property type="molecule type" value="Genomic_DNA"/>
</dbReference>
<dbReference type="Pfam" id="PF13561">
    <property type="entry name" value="adh_short_C2"/>
    <property type="match status" value="1"/>
</dbReference>
<accession>A0A1H7Z7F0</accession>
<dbReference type="Gene3D" id="3.40.50.720">
    <property type="entry name" value="NAD(P)-binding Rossmann-like Domain"/>
    <property type="match status" value="1"/>
</dbReference>
<evidence type="ECO:0000313" key="4">
    <source>
        <dbReference type="Proteomes" id="UP000199421"/>
    </source>
</evidence>
<evidence type="ECO:0000256" key="1">
    <source>
        <dbReference type="ARBA" id="ARBA00006484"/>
    </source>
</evidence>
<name>A0A1H7Z7F0_OLID1</name>
<organism evidence="3 4">
    <name type="scientific">Olivibacter domesticus</name>
    <name type="common">Pseudosphingobacterium domesticum</name>
    <dbReference type="NCBI Taxonomy" id="407022"/>
    <lineage>
        <taxon>Bacteria</taxon>
        <taxon>Pseudomonadati</taxon>
        <taxon>Bacteroidota</taxon>
        <taxon>Sphingobacteriia</taxon>
        <taxon>Sphingobacteriales</taxon>
        <taxon>Sphingobacteriaceae</taxon>
        <taxon>Olivibacter</taxon>
    </lineage>
</organism>
<dbReference type="PANTHER" id="PTHR43477:SF1">
    <property type="entry name" value="DIHYDROANTICAPSIN 7-DEHYDROGENASE"/>
    <property type="match status" value="1"/>
</dbReference>
<dbReference type="NCBIfam" id="NF005754">
    <property type="entry name" value="PRK07578.1"/>
    <property type="match status" value="1"/>
</dbReference>
<dbReference type="PANTHER" id="PTHR43477">
    <property type="entry name" value="DIHYDROANTICAPSIN 7-DEHYDROGENASE"/>
    <property type="match status" value="1"/>
</dbReference>
<reference evidence="4" key="1">
    <citation type="submission" date="2016-10" db="EMBL/GenBank/DDBJ databases">
        <authorList>
            <person name="Varghese N."/>
            <person name="Submissions S."/>
        </authorList>
    </citation>
    <scope>NUCLEOTIDE SEQUENCE [LARGE SCALE GENOMIC DNA]</scope>
    <source>
        <strain evidence="4">DSM 18733</strain>
    </source>
</reference>
<dbReference type="SUPFAM" id="SSF51735">
    <property type="entry name" value="NAD(P)-binding Rossmann-fold domains"/>
    <property type="match status" value="1"/>
</dbReference>
<dbReference type="InterPro" id="IPR051122">
    <property type="entry name" value="SDR_DHRS6-like"/>
</dbReference>
<dbReference type="InterPro" id="IPR036291">
    <property type="entry name" value="NAD(P)-bd_dom_sf"/>
</dbReference>
<dbReference type="OrthoDB" id="9787486at2"/>
<protein>
    <submittedName>
        <fullName evidence="3">NAD(P)-dependent dehydrogenase, short-chain alcohol dehydrogenase family</fullName>
    </submittedName>
</protein>
<dbReference type="InterPro" id="IPR002347">
    <property type="entry name" value="SDR_fam"/>
</dbReference>
<dbReference type="CDD" id="cd11731">
    <property type="entry name" value="Lin1944_like_SDR_c"/>
    <property type="match status" value="1"/>
</dbReference>